<evidence type="ECO:0000313" key="5">
    <source>
        <dbReference type="Proteomes" id="UP000324575"/>
    </source>
</evidence>
<feature type="transmembrane region" description="Helical" evidence="2">
    <location>
        <begin position="107"/>
        <end position="128"/>
    </location>
</feature>
<dbReference type="EMBL" id="SNRX01000002">
    <property type="protein sequence ID" value="KAA6303336.1"/>
    <property type="molecule type" value="Genomic_DNA"/>
</dbReference>
<evidence type="ECO:0000313" key="3">
    <source>
        <dbReference type="EMBL" id="KAA6303311.1"/>
    </source>
</evidence>
<accession>A0A5M8P4I3</accession>
<dbReference type="AlphaFoldDB" id="A0A5M8P4I3"/>
<reference evidence="3 5" key="1">
    <citation type="submission" date="2019-03" db="EMBL/GenBank/DDBJ databases">
        <title>Single cell metagenomics reveals metabolic interactions within the superorganism composed of flagellate Streblomastix strix and complex community of Bacteroidetes bacteria on its surface.</title>
        <authorList>
            <person name="Treitli S.C."/>
            <person name="Kolisko M."/>
            <person name="Husnik F."/>
            <person name="Keeling P."/>
            <person name="Hampl V."/>
        </authorList>
    </citation>
    <scope>NUCLEOTIDE SEQUENCE [LARGE SCALE GENOMIC DNA]</scope>
    <source>
        <strain evidence="3">St1</strain>
    </source>
</reference>
<evidence type="ECO:0000313" key="4">
    <source>
        <dbReference type="EMBL" id="KAA6303336.1"/>
    </source>
</evidence>
<dbReference type="Proteomes" id="UP000324575">
    <property type="component" value="Unassembled WGS sequence"/>
</dbReference>
<protein>
    <recommendedName>
        <fullName evidence="6">Chromosome segregation protein SMC</fullName>
    </recommendedName>
</protein>
<evidence type="ECO:0000256" key="2">
    <source>
        <dbReference type="SAM" id="Phobius"/>
    </source>
</evidence>
<keyword evidence="2" id="KW-0472">Membrane</keyword>
<keyword evidence="2" id="KW-1133">Transmembrane helix</keyword>
<sequence length="393" mass="45375">MLTHRPQYPVLLACTTLYGIISKTVSQSPLAESGCKGKRFFYNCKRLPRIIPVKTANLTNINKIFFEIFLQGFDKSSFLHAFLHGHPIYCTFAAVFNVYINMKNKPGIWIGIVIVLILMVAGAVYYIFQQKAEFTDLVEQSELYKEELADEYNDLSIQYEGYKLQINNDSLVAQLETEQLKVQRLQDELRTVKATDAKRINELKKELETLRKIMRDYVAQIDSLDRLNKQLTKENRQVSAKYQEASQTVSQLTQEKEQLIETVQIASKLDASNISVTGLTNKNKATDKIKKMDKLEIRFTIHKNITATSGEKTIYIRIQKPDDDVLVKNSANLFTYENKKIHFSEKRTIEYTGEEIQMSIFWQIEEFLAPGTYRVDIFADGNLIGRKSFQLDK</sequence>
<evidence type="ECO:0000256" key="1">
    <source>
        <dbReference type="SAM" id="Coils"/>
    </source>
</evidence>
<feature type="coiled-coil region" evidence="1">
    <location>
        <begin position="145"/>
        <end position="269"/>
    </location>
</feature>
<name>A0A5M8P4I3_9BACT</name>
<keyword evidence="2" id="KW-0812">Transmembrane</keyword>
<dbReference type="EMBL" id="SNRX01000002">
    <property type="protein sequence ID" value="KAA6303311.1"/>
    <property type="molecule type" value="Genomic_DNA"/>
</dbReference>
<feature type="transmembrane region" description="Helical" evidence="2">
    <location>
        <begin position="78"/>
        <end position="100"/>
    </location>
</feature>
<organism evidence="3 5">
    <name type="scientific">Candidatus Ordinivivax streblomastigis</name>
    <dbReference type="NCBI Taxonomy" id="2540710"/>
    <lineage>
        <taxon>Bacteria</taxon>
        <taxon>Pseudomonadati</taxon>
        <taxon>Bacteroidota</taxon>
        <taxon>Bacteroidia</taxon>
        <taxon>Bacteroidales</taxon>
        <taxon>Candidatus Ordinivivax</taxon>
    </lineage>
</organism>
<proteinExistence type="predicted"/>
<gene>
    <name evidence="3" type="ORF">EZS26_000471</name>
    <name evidence="4" type="ORF">EZS26_000496</name>
</gene>
<evidence type="ECO:0008006" key="6">
    <source>
        <dbReference type="Google" id="ProtNLM"/>
    </source>
</evidence>
<comment type="caution">
    <text evidence="3">The sequence shown here is derived from an EMBL/GenBank/DDBJ whole genome shotgun (WGS) entry which is preliminary data.</text>
</comment>
<keyword evidence="1" id="KW-0175">Coiled coil</keyword>